<feature type="transmembrane region" description="Helical" evidence="2">
    <location>
        <begin position="7"/>
        <end position="26"/>
    </location>
</feature>
<evidence type="ECO:0000256" key="2">
    <source>
        <dbReference type="SAM" id="Phobius"/>
    </source>
</evidence>
<evidence type="ECO:0000313" key="4">
    <source>
        <dbReference type="Proteomes" id="UP001157034"/>
    </source>
</evidence>
<feature type="compositionally biased region" description="Low complexity" evidence="1">
    <location>
        <begin position="150"/>
        <end position="169"/>
    </location>
</feature>
<feature type="region of interest" description="Disordered" evidence="1">
    <location>
        <begin position="138"/>
        <end position="169"/>
    </location>
</feature>
<dbReference type="PANTHER" id="PTHR30482:SF17">
    <property type="entry name" value="ABC TRANSPORTER ATP-BINDING PROTEIN"/>
    <property type="match status" value="1"/>
</dbReference>
<evidence type="ECO:0000256" key="1">
    <source>
        <dbReference type="SAM" id="MobiDB-lite"/>
    </source>
</evidence>
<feature type="transmembrane region" description="Helical" evidence="2">
    <location>
        <begin position="32"/>
        <end position="51"/>
    </location>
</feature>
<dbReference type="RefSeq" id="WP_284254568.1">
    <property type="nucleotide sequence ID" value="NZ_BSVB01000001.1"/>
</dbReference>
<dbReference type="EMBL" id="BSVB01000001">
    <property type="protein sequence ID" value="GMA95876.1"/>
    <property type="molecule type" value="Genomic_DNA"/>
</dbReference>
<dbReference type="PANTHER" id="PTHR30482">
    <property type="entry name" value="HIGH-AFFINITY BRANCHED-CHAIN AMINO ACID TRANSPORT SYSTEM PERMEASE"/>
    <property type="match status" value="1"/>
</dbReference>
<feature type="transmembrane region" description="Helical" evidence="2">
    <location>
        <begin position="56"/>
        <end position="76"/>
    </location>
</feature>
<keyword evidence="2" id="KW-1133">Transmembrane helix</keyword>
<sequence>MNRGRLIRGIALAAIAVVAIALPYVVTSYYVILASLVLATALLASSVNMLAGDAGLFSLGHAGIAAAAGYGVAWASREGYDIGIQLAIAGGLTVLASVLYGLISMRTNGVFFLMVTLAAGMVCYGMAYRWSSVTGETTASPASGAHRSSRSTGSTTSSSWRSSSSSRSR</sequence>
<gene>
    <name evidence="3" type="ORF">GCM10025881_27000</name>
</gene>
<organism evidence="3 4">
    <name type="scientific">Pseudolysinimonas kribbensis</name>
    <dbReference type="NCBI Taxonomy" id="433641"/>
    <lineage>
        <taxon>Bacteria</taxon>
        <taxon>Bacillati</taxon>
        <taxon>Actinomycetota</taxon>
        <taxon>Actinomycetes</taxon>
        <taxon>Micrococcales</taxon>
        <taxon>Microbacteriaceae</taxon>
        <taxon>Pseudolysinimonas</taxon>
    </lineage>
</organism>
<keyword evidence="2" id="KW-0472">Membrane</keyword>
<name>A0ABQ6K5G7_9MICO</name>
<dbReference type="InterPro" id="IPR043428">
    <property type="entry name" value="LivM-like"/>
</dbReference>
<dbReference type="Proteomes" id="UP001157034">
    <property type="component" value="Unassembled WGS sequence"/>
</dbReference>
<keyword evidence="2" id="KW-0812">Transmembrane</keyword>
<evidence type="ECO:0000313" key="3">
    <source>
        <dbReference type="EMBL" id="GMA95876.1"/>
    </source>
</evidence>
<feature type="transmembrane region" description="Helical" evidence="2">
    <location>
        <begin position="82"/>
        <end position="103"/>
    </location>
</feature>
<keyword evidence="4" id="KW-1185">Reference proteome</keyword>
<protein>
    <recommendedName>
        <fullName evidence="5">Branched-chain amino acid ABC transporter permease</fullName>
    </recommendedName>
</protein>
<comment type="caution">
    <text evidence="3">The sequence shown here is derived from an EMBL/GenBank/DDBJ whole genome shotgun (WGS) entry which is preliminary data.</text>
</comment>
<proteinExistence type="predicted"/>
<reference evidence="4" key="1">
    <citation type="journal article" date="2019" name="Int. J. Syst. Evol. Microbiol.">
        <title>The Global Catalogue of Microorganisms (GCM) 10K type strain sequencing project: providing services to taxonomists for standard genome sequencing and annotation.</title>
        <authorList>
            <consortium name="The Broad Institute Genomics Platform"/>
            <consortium name="The Broad Institute Genome Sequencing Center for Infectious Disease"/>
            <person name="Wu L."/>
            <person name="Ma J."/>
        </authorList>
    </citation>
    <scope>NUCLEOTIDE SEQUENCE [LARGE SCALE GENOMIC DNA]</scope>
    <source>
        <strain evidence="4">NBRC 108894</strain>
    </source>
</reference>
<feature type="transmembrane region" description="Helical" evidence="2">
    <location>
        <begin position="110"/>
        <end position="130"/>
    </location>
</feature>
<accession>A0ABQ6K5G7</accession>
<evidence type="ECO:0008006" key="5">
    <source>
        <dbReference type="Google" id="ProtNLM"/>
    </source>
</evidence>